<dbReference type="SFLD" id="SFLDG01129">
    <property type="entry name" value="C1.5:_HAD__Beta-PGM__Phosphata"/>
    <property type="match status" value="1"/>
</dbReference>
<dbReference type="InterPro" id="IPR023214">
    <property type="entry name" value="HAD_sf"/>
</dbReference>
<dbReference type="SUPFAM" id="SSF56784">
    <property type="entry name" value="HAD-like"/>
    <property type="match status" value="1"/>
</dbReference>
<dbReference type="InterPro" id="IPR006439">
    <property type="entry name" value="HAD-SF_hydro_IA"/>
</dbReference>
<organism evidence="6 7">
    <name type="scientific">Flaviflexus salsibiostraticola</name>
    <dbReference type="NCBI Taxonomy" id="1282737"/>
    <lineage>
        <taxon>Bacteria</taxon>
        <taxon>Bacillati</taxon>
        <taxon>Actinomycetota</taxon>
        <taxon>Actinomycetes</taxon>
        <taxon>Actinomycetales</taxon>
        <taxon>Actinomycetaceae</taxon>
        <taxon>Flaviflexus</taxon>
    </lineage>
</organism>
<dbReference type="Gene3D" id="1.10.150.240">
    <property type="entry name" value="Putative phosphatase, domain 2"/>
    <property type="match status" value="1"/>
</dbReference>
<comment type="similarity">
    <text evidence="1">Belongs to the HAD-like hydrolase superfamily. CbbY/CbbZ/Gph/YieH family.</text>
</comment>
<dbReference type="PANTHER" id="PTHR43434:SF1">
    <property type="entry name" value="PHOSPHOGLYCOLATE PHOSPHATASE"/>
    <property type="match status" value="1"/>
</dbReference>
<keyword evidence="2" id="KW-0829">Tyrosine-protein kinase</keyword>
<dbReference type="PRINTS" id="PR00413">
    <property type="entry name" value="HADHALOGNASE"/>
</dbReference>
<dbReference type="InterPro" id="IPR023198">
    <property type="entry name" value="PGP-like_dom2"/>
</dbReference>
<keyword evidence="2" id="KW-0808">Transferase</keyword>
<dbReference type="SFLD" id="SFLDS00003">
    <property type="entry name" value="Haloacid_Dehalogenase"/>
    <property type="match status" value="1"/>
</dbReference>
<dbReference type="GO" id="GO:0005829">
    <property type="term" value="C:cytosol"/>
    <property type="evidence" value="ECO:0007669"/>
    <property type="project" value="TreeGrafter"/>
</dbReference>
<reference evidence="6 7" key="1">
    <citation type="submission" date="2018-12" db="EMBL/GenBank/DDBJ databases">
        <title>Complete genome sequence of Flaviflexus salsibiostraticola KCTC 33148.</title>
        <authorList>
            <person name="Bae J.-W."/>
        </authorList>
    </citation>
    <scope>NUCLEOTIDE SEQUENCE [LARGE SCALE GENOMIC DNA]</scope>
    <source>
        <strain evidence="6 7">KCTC 33148</strain>
    </source>
</reference>
<dbReference type="EMBL" id="CP034438">
    <property type="protein sequence ID" value="AZN29633.1"/>
    <property type="molecule type" value="Genomic_DNA"/>
</dbReference>
<dbReference type="Pfam" id="PF13419">
    <property type="entry name" value="HAD_2"/>
    <property type="match status" value="1"/>
</dbReference>
<name>A0A3S8Z855_9ACTO</name>
<dbReference type="AlphaFoldDB" id="A0A3S8Z855"/>
<evidence type="ECO:0000256" key="5">
    <source>
        <dbReference type="ARBA" id="ARBA00080335"/>
    </source>
</evidence>
<accession>A0A3S8Z855</accession>
<evidence type="ECO:0000256" key="3">
    <source>
        <dbReference type="ARBA" id="ARBA00050405"/>
    </source>
</evidence>
<keyword evidence="7" id="KW-1185">Reference proteome</keyword>
<dbReference type="SFLD" id="SFLDG01135">
    <property type="entry name" value="C1.5.6:_HAD__Beta-PGM__Phospha"/>
    <property type="match status" value="1"/>
</dbReference>
<evidence type="ECO:0000313" key="7">
    <source>
        <dbReference type="Proteomes" id="UP000270021"/>
    </source>
</evidence>
<evidence type="ECO:0000256" key="1">
    <source>
        <dbReference type="ARBA" id="ARBA00006171"/>
    </source>
</evidence>
<dbReference type="NCBIfam" id="TIGR01509">
    <property type="entry name" value="HAD-SF-IA-v3"/>
    <property type="match status" value="1"/>
</dbReference>
<dbReference type="PANTHER" id="PTHR43434">
    <property type="entry name" value="PHOSPHOGLYCOLATE PHOSPHATASE"/>
    <property type="match status" value="1"/>
</dbReference>
<dbReference type="GO" id="GO:0004713">
    <property type="term" value="F:protein tyrosine kinase activity"/>
    <property type="evidence" value="ECO:0007669"/>
    <property type="project" value="UniProtKB-KW"/>
</dbReference>
<dbReference type="GO" id="GO:0006281">
    <property type="term" value="P:DNA repair"/>
    <property type="evidence" value="ECO:0007669"/>
    <property type="project" value="TreeGrafter"/>
</dbReference>
<keyword evidence="2" id="KW-0418">Kinase</keyword>
<dbReference type="InterPro" id="IPR050155">
    <property type="entry name" value="HAD-like_hydrolase_sf"/>
</dbReference>
<proteinExistence type="inferred from homology"/>
<dbReference type="NCBIfam" id="TIGR01549">
    <property type="entry name" value="HAD-SF-IA-v1"/>
    <property type="match status" value="1"/>
</dbReference>
<evidence type="ECO:0000256" key="2">
    <source>
        <dbReference type="ARBA" id="ARBA00023137"/>
    </source>
</evidence>
<protein>
    <recommendedName>
        <fullName evidence="4">Tyrosine-protein kinase PtkA</fullName>
    </recommendedName>
    <alternativeName>
        <fullName evidence="5">Protein tyrosine kinase A</fullName>
    </alternativeName>
</protein>
<sequence length="220" mass="23852">MNVVKLGQCEAVVWDLDGVLVDTEPDLKASFRAAARAVGYGELTEEQVSNRIGGGAKRALELIFGGEHAEYVEPALAHFKDYYPRHSAVHSVLYPDVKETLESLHGHVRFAVATAKIRTATLEILDTLGIIDLFDYIVTADDMTRMKPDPQSIQMVQARFGVAPESVVMIGDMATDIQAAHAAGSTGIGVTYGYGREEDIRAAGADLIISTPKEIIPLIR</sequence>
<dbReference type="OrthoDB" id="9797743at2"/>
<dbReference type="KEGG" id="fsl:EJO69_04410"/>
<dbReference type="Proteomes" id="UP000270021">
    <property type="component" value="Chromosome"/>
</dbReference>
<gene>
    <name evidence="6" type="ORF">EJO69_04410</name>
</gene>
<dbReference type="FunFam" id="3.40.50.1000:FF:000022">
    <property type="entry name" value="Phosphoglycolate phosphatase"/>
    <property type="match status" value="1"/>
</dbReference>
<evidence type="ECO:0000313" key="6">
    <source>
        <dbReference type="EMBL" id="AZN29633.1"/>
    </source>
</evidence>
<dbReference type="InterPro" id="IPR041492">
    <property type="entry name" value="HAD_2"/>
</dbReference>
<dbReference type="GO" id="GO:0008967">
    <property type="term" value="F:phosphoglycolate phosphatase activity"/>
    <property type="evidence" value="ECO:0007669"/>
    <property type="project" value="TreeGrafter"/>
</dbReference>
<comment type="catalytic activity">
    <reaction evidence="3">
        <text>L-tyrosyl-[protein] + ATP = O-phospho-L-tyrosyl-[protein] + ADP + H(+)</text>
        <dbReference type="Rhea" id="RHEA:10596"/>
        <dbReference type="Rhea" id="RHEA-COMP:10136"/>
        <dbReference type="Rhea" id="RHEA-COMP:20101"/>
        <dbReference type="ChEBI" id="CHEBI:15378"/>
        <dbReference type="ChEBI" id="CHEBI:30616"/>
        <dbReference type="ChEBI" id="CHEBI:46858"/>
        <dbReference type="ChEBI" id="CHEBI:61978"/>
        <dbReference type="ChEBI" id="CHEBI:456216"/>
    </reaction>
    <physiologicalReaction direction="left-to-right" evidence="3">
        <dbReference type="Rhea" id="RHEA:10597"/>
    </physiologicalReaction>
</comment>
<dbReference type="InterPro" id="IPR036412">
    <property type="entry name" value="HAD-like_sf"/>
</dbReference>
<dbReference type="Gene3D" id="3.40.50.1000">
    <property type="entry name" value="HAD superfamily/HAD-like"/>
    <property type="match status" value="1"/>
</dbReference>
<evidence type="ECO:0000256" key="4">
    <source>
        <dbReference type="ARBA" id="ARBA00069527"/>
    </source>
</evidence>
<keyword evidence="6" id="KW-0378">Hydrolase</keyword>